<gene>
    <name evidence="2" type="ORF">ACERLL_16370</name>
</gene>
<organism evidence="2 3">
    <name type="scientific">Thiohalorhabdus methylotrophus</name>
    <dbReference type="NCBI Taxonomy" id="3242694"/>
    <lineage>
        <taxon>Bacteria</taxon>
        <taxon>Pseudomonadati</taxon>
        <taxon>Pseudomonadota</taxon>
        <taxon>Gammaproteobacteria</taxon>
        <taxon>Thiohalorhabdales</taxon>
        <taxon>Thiohalorhabdaceae</taxon>
        <taxon>Thiohalorhabdus</taxon>
    </lineage>
</organism>
<evidence type="ECO:0000259" key="1">
    <source>
        <dbReference type="PROSITE" id="PS50883"/>
    </source>
</evidence>
<dbReference type="SUPFAM" id="SSF141868">
    <property type="entry name" value="EAL domain-like"/>
    <property type="match status" value="1"/>
</dbReference>
<dbReference type="PROSITE" id="PS50883">
    <property type="entry name" value="EAL"/>
    <property type="match status" value="1"/>
</dbReference>
<dbReference type="Proteomes" id="UP001575181">
    <property type="component" value="Unassembled WGS sequence"/>
</dbReference>
<name>A0ABV4TYJ2_9GAMM</name>
<dbReference type="InterPro" id="IPR050706">
    <property type="entry name" value="Cyclic-di-GMP_PDE-like"/>
</dbReference>
<reference evidence="2 3" key="1">
    <citation type="submission" date="2024-08" db="EMBL/GenBank/DDBJ databases">
        <title>Whole-genome sequencing of halo(alkali)philic microorganisms from hypersaline lakes.</title>
        <authorList>
            <person name="Sorokin D.Y."/>
            <person name="Merkel A.Y."/>
            <person name="Messina E."/>
            <person name="Yakimov M."/>
        </authorList>
    </citation>
    <scope>NUCLEOTIDE SEQUENCE [LARGE SCALE GENOMIC DNA]</scope>
    <source>
        <strain evidence="2 3">Cl-TMA</strain>
    </source>
</reference>
<proteinExistence type="predicted"/>
<feature type="domain" description="EAL" evidence="1">
    <location>
        <begin position="10"/>
        <end position="255"/>
    </location>
</feature>
<keyword evidence="3" id="KW-1185">Reference proteome</keyword>
<dbReference type="InterPro" id="IPR035919">
    <property type="entry name" value="EAL_sf"/>
</dbReference>
<accession>A0ABV4TYJ2</accession>
<dbReference type="SMART" id="SM00052">
    <property type="entry name" value="EAL"/>
    <property type="match status" value="1"/>
</dbReference>
<protein>
    <submittedName>
        <fullName evidence="2">EAL domain-containing protein</fullName>
    </submittedName>
</protein>
<dbReference type="InterPro" id="IPR001633">
    <property type="entry name" value="EAL_dom"/>
</dbReference>
<dbReference type="CDD" id="cd01948">
    <property type="entry name" value="EAL"/>
    <property type="match status" value="1"/>
</dbReference>
<dbReference type="PANTHER" id="PTHR33121:SF76">
    <property type="entry name" value="SIGNALING PROTEIN"/>
    <property type="match status" value="1"/>
</dbReference>
<evidence type="ECO:0000313" key="2">
    <source>
        <dbReference type="EMBL" id="MFA9462389.1"/>
    </source>
</evidence>
<comment type="caution">
    <text evidence="2">The sequence shown here is derived from an EMBL/GenBank/DDBJ whole genome shotgun (WGS) entry which is preliminary data.</text>
</comment>
<sequence>MEEHAETDPPELDPATLLQVVEHRSFGVVYQPLVAVGSGEVHGFEALARFRSREGADLPPNGVFRALHDNPLLLLQVETAVKALQVAHAPPGAKLFVNLDPDALLAAGQPDASHPVLAQLVGRAGLVVEIIENAKLSDARASLAMAEILRTHGAELALDDIGADHAMLAFPVLVGVDYLKLDRTWLRRRQPEFDTLLRKLLEFARETGKRTVLEGVETVADLERARHLGIDYAQGFLFRDRFREVVPHTGRRSARYAT</sequence>
<dbReference type="Pfam" id="PF00563">
    <property type="entry name" value="EAL"/>
    <property type="match status" value="1"/>
</dbReference>
<evidence type="ECO:0000313" key="3">
    <source>
        <dbReference type="Proteomes" id="UP001575181"/>
    </source>
</evidence>
<dbReference type="PANTHER" id="PTHR33121">
    <property type="entry name" value="CYCLIC DI-GMP PHOSPHODIESTERASE PDEF"/>
    <property type="match status" value="1"/>
</dbReference>
<dbReference type="RefSeq" id="WP_373657177.1">
    <property type="nucleotide sequence ID" value="NZ_JBGUAW010000013.1"/>
</dbReference>
<dbReference type="Gene3D" id="3.20.20.450">
    <property type="entry name" value="EAL domain"/>
    <property type="match status" value="1"/>
</dbReference>
<dbReference type="EMBL" id="JBGUAW010000013">
    <property type="protein sequence ID" value="MFA9462389.1"/>
    <property type="molecule type" value="Genomic_DNA"/>
</dbReference>